<evidence type="ECO:0000256" key="3">
    <source>
        <dbReference type="SAM" id="SignalP"/>
    </source>
</evidence>
<dbReference type="InterPro" id="IPR001087">
    <property type="entry name" value="GDSL"/>
</dbReference>
<sequence>MEAILLLVFAFLTPAFCKPYTKYESIFGFGDSLTDTGNLLLSGALKFPVIGQLPYGETFFHRATGRCSDGRLIIDFIAEAYGLPYIPPYLAVAKDDEKFEHGVNFAVAGATAVDAKFFYNLKIGQILWTNHTLNVQLAWFKNHKSNLCSSTKQGYSRRFSEVDTTPLPPPRAAGFAPLCGGSPSRVNEATGRRFDFNHYMSAGHRP</sequence>
<evidence type="ECO:0000313" key="5">
    <source>
        <dbReference type="Proteomes" id="UP001153555"/>
    </source>
</evidence>
<evidence type="ECO:0000256" key="1">
    <source>
        <dbReference type="ARBA" id="ARBA00008668"/>
    </source>
</evidence>
<feature type="signal peptide" evidence="3">
    <location>
        <begin position="1"/>
        <end position="17"/>
    </location>
</feature>
<keyword evidence="5" id="KW-1185">Reference proteome</keyword>
<dbReference type="OrthoDB" id="1600564at2759"/>
<dbReference type="PANTHER" id="PTHR22835:SF659">
    <property type="entry name" value="GDSL LIPASE_ACYLHYDROLASE, PUTATIVE (AFU_ORTHOLOGUE AFUA_2G00510)-RELATED"/>
    <property type="match status" value="1"/>
</dbReference>
<comment type="similarity">
    <text evidence="1">Belongs to the 'GDSL' lipolytic enzyme family.</text>
</comment>
<comment type="caution">
    <text evidence="4">The sequence shown here is derived from an EMBL/GenBank/DDBJ whole genome shotgun (WGS) entry which is preliminary data.</text>
</comment>
<dbReference type="GO" id="GO:0016298">
    <property type="term" value="F:lipase activity"/>
    <property type="evidence" value="ECO:0007669"/>
    <property type="project" value="InterPro"/>
</dbReference>
<dbReference type="GO" id="GO:0006629">
    <property type="term" value="P:lipid metabolic process"/>
    <property type="evidence" value="ECO:0007669"/>
    <property type="project" value="InterPro"/>
</dbReference>
<dbReference type="Gene3D" id="3.40.50.1110">
    <property type="entry name" value="SGNH hydrolase"/>
    <property type="match status" value="1"/>
</dbReference>
<name>A0A9N7N5U1_STRHE</name>
<keyword evidence="2" id="KW-0325">Glycoprotein</keyword>
<reference evidence="4" key="1">
    <citation type="submission" date="2019-12" db="EMBL/GenBank/DDBJ databases">
        <authorList>
            <person name="Scholes J."/>
        </authorList>
    </citation>
    <scope>NUCLEOTIDE SEQUENCE</scope>
</reference>
<dbReference type="Proteomes" id="UP001153555">
    <property type="component" value="Unassembled WGS sequence"/>
</dbReference>
<evidence type="ECO:0000313" key="4">
    <source>
        <dbReference type="EMBL" id="CAA0823643.1"/>
    </source>
</evidence>
<dbReference type="InterPro" id="IPR008265">
    <property type="entry name" value="Lipase_GDSL_AS"/>
</dbReference>
<dbReference type="PANTHER" id="PTHR22835">
    <property type="entry name" value="ZINC FINGER FYVE DOMAIN CONTAINING PROTEIN"/>
    <property type="match status" value="1"/>
</dbReference>
<keyword evidence="3" id="KW-0732">Signal</keyword>
<dbReference type="PROSITE" id="PS01098">
    <property type="entry name" value="LIPASE_GDSL_SER"/>
    <property type="match status" value="1"/>
</dbReference>
<protein>
    <submittedName>
        <fullName evidence="4">GDSL esterase/lipase</fullName>
    </submittedName>
</protein>
<dbReference type="AlphaFoldDB" id="A0A9N7N5U1"/>
<accession>A0A9N7N5U1</accession>
<organism evidence="4 5">
    <name type="scientific">Striga hermonthica</name>
    <name type="common">Purple witchweed</name>
    <name type="synonym">Buchnera hermonthica</name>
    <dbReference type="NCBI Taxonomy" id="68872"/>
    <lineage>
        <taxon>Eukaryota</taxon>
        <taxon>Viridiplantae</taxon>
        <taxon>Streptophyta</taxon>
        <taxon>Embryophyta</taxon>
        <taxon>Tracheophyta</taxon>
        <taxon>Spermatophyta</taxon>
        <taxon>Magnoliopsida</taxon>
        <taxon>eudicotyledons</taxon>
        <taxon>Gunneridae</taxon>
        <taxon>Pentapetalae</taxon>
        <taxon>asterids</taxon>
        <taxon>lamiids</taxon>
        <taxon>Lamiales</taxon>
        <taxon>Orobanchaceae</taxon>
        <taxon>Buchnereae</taxon>
        <taxon>Striga</taxon>
    </lineage>
</organism>
<feature type="chain" id="PRO_5040197154" evidence="3">
    <location>
        <begin position="18"/>
        <end position="206"/>
    </location>
</feature>
<evidence type="ECO:0000256" key="2">
    <source>
        <dbReference type="ARBA" id="ARBA00023180"/>
    </source>
</evidence>
<proteinExistence type="inferred from homology"/>
<dbReference type="Pfam" id="PF00657">
    <property type="entry name" value="Lipase_GDSL"/>
    <property type="match status" value="1"/>
</dbReference>
<dbReference type="InterPro" id="IPR036514">
    <property type="entry name" value="SGNH_hydro_sf"/>
</dbReference>
<gene>
    <name evidence="4" type="ORF">SHERM_20793</name>
</gene>
<dbReference type="EMBL" id="CACSLK010024540">
    <property type="protein sequence ID" value="CAA0823643.1"/>
    <property type="molecule type" value="Genomic_DNA"/>
</dbReference>